<dbReference type="PANTHER" id="PTHR33525:SF4">
    <property type="entry name" value="CYCLIC DI-GMP PHOSPHODIESTERASE CDGJ"/>
    <property type="match status" value="1"/>
</dbReference>
<comment type="caution">
    <text evidence="2">The sequence shown here is derived from an EMBL/GenBank/DDBJ whole genome shotgun (WGS) entry which is preliminary data.</text>
</comment>
<proteinExistence type="predicted"/>
<dbReference type="EMBL" id="MCRI01000007">
    <property type="protein sequence ID" value="ODN67333.1"/>
    <property type="molecule type" value="Genomic_DNA"/>
</dbReference>
<dbReference type="InterPro" id="IPR014408">
    <property type="entry name" value="dGMP_Pdiesterase_EAL/HD-GYP"/>
</dbReference>
<reference evidence="2 3" key="1">
    <citation type="submission" date="2016-07" db="EMBL/GenBank/DDBJ databases">
        <title>Draft Genome Sequence of Methylophaga muralis Bur 1.</title>
        <authorList>
            <person name="Vasilenko O.V."/>
            <person name="Doronina N.V."/>
            <person name="Shmareva M.N."/>
            <person name="Tarlachkov S.V."/>
            <person name="Mustakhimov I."/>
            <person name="Trotsenko Y.A."/>
        </authorList>
    </citation>
    <scope>NUCLEOTIDE SEQUENCE [LARGE SCALE GENOMIC DNA]</scope>
    <source>
        <strain evidence="2 3">Bur 1</strain>
    </source>
</reference>
<dbReference type="SUPFAM" id="SSF141868">
    <property type="entry name" value="EAL domain-like"/>
    <property type="match status" value="1"/>
</dbReference>
<evidence type="ECO:0000259" key="1">
    <source>
        <dbReference type="PROSITE" id="PS51833"/>
    </source>
</evidence>
<accession>A0A1E3GTF9</accession>
<dbReference type="STRING" id="291169.A9E74_01060"/>
<dbReference type="InterPro" id="IPR052340">
    <property type="entry name" value="RNase_Y/CdgJ"/>
</dbReference>
<dbReference type="InterPro" id="IPR013976">
    <property type="entry name" value="HDOD"/>
</dbReference>
<dbReference type="PANTHER" id="PTHR33525">
    <property type="match status" value="1"/>
</dbReference>
<dbReference type="RefSeq" id="WP_069295572.1">
    <property type="nucleotide sequence ID" value="NZ_MCRI01000007.1"/>
</dbReference>
<dbReference type="Pfam" id="PF00563">
    <property type="entry name" value="EAL"/>
    <property type="match status" value="1"/>
</dbReference>
<evidence type="ECO:0000313" key="3">
    <source>
        <dbReference type="Proteomes" id="UP000094379"/>
    </source>
</evidence>
<organism evidence="2 3">
    <name type="scientific">Methylophaga muralis</name>
    <dbReference type="NCBI Taxonomy" id="291169"/>
    <lineage>
        <taxon>Bacteria</taxon>
        <taxon>Pseudomonadati</taxon>
        <taxon>Pseudomonadota</taxon>
        <taxon>Gammaproteobacteria</taxon>
        <taxon>Thiotrichales</taxon>
        <taxon>Piscirickettsiaceae</taxon>
        <taxon>Methylophaga</taxon>
    </lineage>
</organism>
<dbReference type="SMART" id="SM00052">
    <property type="entry name" value="EAL"/>
    <property type="match status" value="1"/>
</dbReference>
<gene>
    <name evidence="2" type="ORF">A9E74_01060</name>
</gene>
<dbReference type="SUPFAM" id="SSF109604">
    <property type="entry name" value="HD-domain/PDEase-like"/>
    <property type="match status" value="1"/>
</dbReference>
<dbReference type="PATRIC" id="fig|291169.3.peg.1066"/>
<dbReference type="Proteomes" id="UP000094379">
    <property type="component" value="Unassembled WGS sequence"/>
</dbReference>
<evidence type="ECO:0000313" key="2">
    <source>
        <dbReference type="EMBL" id="ODN67333.1"/>
    </source>
</evidence>
<keyword evidence="3" id="KW-1185">Reference proteome</keyword>
<dbReference type="InterPro" id="IPR001633">
    <property type="entry name" value="EAL_dom"/>
</dbReference>
<dbReference type="Gene3D" id="3.20.20.450">
    <property type="entry name" value="EAL domain"/>
    <property type="match status" value="1"/>
</dbReference>
<sequence>MCVVAPRVIIGRQPIYDRDLNVYAYELLFRAGRSNTSGVTAENADMATSRVINHAFMELGIERVIGEHIGFINLTRNFLLSDDPIPFTQEKIVLEVLEDIEIDQSLLDAVKKLVYQGYTLALDDFIYNDKLKPLVKMAKIIKVDILDVDEEKLTRHVHELKHYPVRLLAEKIETREQFNLCMQLGFELFQGYYFCRPTIIEDKPVPENHFKLFQIIERLQDPNVEFSEIERLILQEVGLSYKLLRLLNSAAIGLRRKIDSIQQGLIILGLKAIKTWTTLIALNAIESVPAELMTHALIRAKMCEKLAPNYGFSDETGFLTGMFSNIDVMIGMPMEHLMISLPLNGELKLALTHRGGPLGKLLDMVIAYEQGQWDVIDTQDFSLESLSDIYVEATEWTIQTKTVL</sequence>
<feature type="domain" description="HDOD" evidence="1">
    <location>
        <begin position="205"/>
        <end position="389"/>
    </location>
</feature>
<dbReference type="PIRSF" id="PIRSF003180">
    <property type="entry name" value="DiGMPpdiest_YuxH"/>
    <property type="match status" value="1"/>
</dbReference>
<name>A0A1E3GTF9_9GAMM</name>
<dbReference type="AlphaFoldDB" id="A0A1E3GTF9"/>
<dbReference type="PROSITE" id="PS51833">
    <property type="entry name" value="HDOD"/>
    <property type="match status" value="1"/>
</dbReference>
<dbReference type="InterPro" id="IPR035919">
    <property type="entry name" value="EAL_sf"/>
</dbReference>
<dbReference type="Gene3D" id="1.10.3210.10">
    <property type="entry name" value="Hypothetical protein af1432"/>
    <property type="match status" value="1"/>
</dbReference>
<dbReference type="Pfam" id="PF08668">
    <property type="entry name" value="HDOD"/>
    <property type="match status" value="1"/>
</dbReference>
<protein>
    <submittedName>
        <fullName evidence="2">HDOD domain protein</fullName>
    </submittedName>
</protein>